<dbReference type="KEGG" id="dpx:DAPPUDRAFT_333417"/>
<dbReference type="InParanoid" id="E9HSR5"/>
<dbReference type="Proteomes" id="UP000000305">
    <property type="component" value="Unassembled WGS sequence"/>
</dbReference>
<dbReference type="AlphaFoldDB" id="E9HSR5"/>
<protein>
    <submittedName>
        <fullName evidence="1">Uncharacterized protein</fullName>
    </submittedName>
</protein>
<evidence type="ECO:0000313" key="2">
    <source>
        <dbReference type="Proteomes" id="UP000000305"/>
    </source>
</evidence>
<evidence type="ECO:0000313" key="1">
    <source>
        <dbReference type="EMBL" id="EFX65208.1"/>
    </source>
</evidence>
<organism evidence="1 2">
    <name type="scientific">Daphnia pulex</name>
    <name type="common">Water flea</name>
    <dbReference type="NCBI Taxonomy" id="6669"/>
    <lineage>
        <taxon>Eukaryota</taxon>
        <taxon>Metazoa</taxon>
        <taxon>Ecdysozoa</taxon>
        <taxon>Arthropoda</taxon>
        <taxon>Crustacea</taxon>
        <taxon>Branchiopoda</taxon>
        <taxon>Diplostraca</taxon>
        <taxon>Cladocera</taxon>
        <taxon>Anomopoda</taxon>
        <taxon>Daphniidae</taxon>
        <taxon>Daphnia</taxon>
    </lineage>
</organism>
<sequence>MALNYANYEEFAGEEPYYQYQDGLQLFQFIGSISRLNMFFSHPNFHLRGTFPQDWSDMSLSRRRFSTIKFIEYLITDFVTENFVTNEEAKRQEKNELEKITREELESL</sequence>
<reference evidence="1 2" key="1">
    <citation type="journal article" date="2011" name="Science">
        <title>The ecoresponsive genome of Daphnia pulex.</title>
        <authorList>
            <person name="Colbourne J.K."/>
            <person name="Pfrender M.E."/>
            <person name="Gilbert D."/>
            <person name="Thomas W.K."/>
            <person name="Tucker A."/>
            <person name="Oakley T.H."/>
            <person name="Tokishita S."/>
            <person name="Aerts A."/>
            <person name="Arnold G.J."/>
            <person name="Basu M.K."/>
            <person name="Bauer D.J."/>
            <person name="Caceres C.E."/>
            <person name="Carmel L."/>
            <person name="Casola C."/>
            <person name="Choi J.H."/>
            <person name="Detter J.C."/>
            <person name="Dong Q."/>
            <person name="Dusheyko S."/>
            <person name="Eads B.D."/>
            <person name="Frohlich T."/>
            <person name="Geiler-Samerotte K.A."/>
            <person name="Gerlach D."/>
            <person name="Hatcher P."/>
            <person name="Jogdeo S."/>
            <person name="Krijgsveld J."/>
            <person name="Kriventseva E.V."/>
            <person name="Kultz D."/>
            <person name="Laforsch C."/>
            <person name="Lindquist E."/>
            <person name="Lopez J."/>
            <person name="Manak J.R."/>
            <person name="Muller J."/>
            <person name="Pangilinan J."/>
            <person name="Patwardhan R.P."/>
            <person name="Pitluck S."/>
            <person name="Pritham E.J."/>
            <person name="Rechtsteiner A."/>
            <person name="Rho M."/>
            <person name="Rogozin I.B."/>
            <person name="Sakarya O."/>
            <person name="Salamov A."/>
            <person name="Schaack S."/>
            <person name="Shapiro H."/>
            <person name="Shiga Y."/>
            <person name="Skalitzky C."/>
            <person name="Smith Z."/>
            <person name="Souvorov A."/>
            <person name="Sung W."/>
            <person name="Tang Z."/>
            <person name="Tsuchiya D."/>
            <person name="Tu H."/>
            <person name="Vos H."/>
            <person name="Wang M."/>
            <person name="Wolf Y.I."/>
            <person name="Yamagata H."/>
            <person name="Yamada T."/>
            <person name="Ye Y."/>
            <person name="Shaw J.R."/>
            <person name="Andrews J."/>
            <person name="Crease T.J."/>
            <person name="Tang H."/>
            <person name="Lucas S.M."/>
            <person name="Robertson H.M."/>
            <person name="Bork P."/>
            <person name="Koonin E.V."/>
            <person name="Zdobnov E.M."/>
            <person name="Grigoriev I.V."/>
            <person name="Lynch M."/>
            <person name="Boore J.L."/>
        </authorList>
    </citation>
    <scope>NUCLEOTIDE SEQUENCE [LARGE SCALE GENOMIC DNA]</scope>
</reference>
<dbReference type="EMBL" id="GL732756">
    <property type="protein sequence ID" value="EFX65208.1"/>
    <property type="molecule type" value="Genomic_DNA"/>
</dbReference>
<dbReference type="HOGENOM" id="CLU_2199568_0_0_1"/>
<keyword evidence="2" id="KW-1185">Reference proteome</keyword>
<accession>E9HSR5</accession>
<gene>
    <name evidence="1" type="ORF">DAPPUDRAFT_333417</name>
</gene>
<name>E9HSR5_DAPPU</name>
<proteinExistence type="predicted"/>